<name>A0ABY4FM57_9MICO</name>
<proteinExistence type="predicted"/>
<evidence type="ECO:0000313" key="2">
    <source>
        <dbReference type="Proteomes" id="UP000831786"/>
    </source>
</evidence>
<dbReference type="Proteomes" id="UP000831786">
    <property type="component" value="Chromosome"/>
</dbReference>
<organism evidence="1 2">
    <name type="scientific">Leucobacter allii</name>
    <dbReference type="NCBI Taxonomy" id="2932247"/>
    <lineage>
        <taxon>Bacteria</taxon>
        <taxon>Bacillati</taxon>
        <taxon>Actinomycetota</taxon>
        <taxon>Actinomycetes</taxon>
        <taxon>Micrococcales</taxon>
        <taxon>Microbacteriaceae</taxon>
        <taxon>Leucobacter</taxon>
    </lineage>
</organism>
<accession>A0ABY4FM57</accession>
<reference evidence="1 2" key="1">
    <citation type="submission" date="2022-04" db="EMBL/GenBank/DDBJ databases">
        <title>Leucobacter sp. isolated from rhizosphere of garlic.</title>
        <authorList>
            <person name="Won M."/>
            <person name="Lee C.-M."/>
            <person name="Woen H.-Y."/>
            <person name="Kwon S.-W."/>
        </authorList>
    </citation>
    <scope>NUCLEOTIDE SEQUENCE [LARGE SCALE GENOMIC DNA]</scope>
    <source>
        <strain evidence="1 2">H21R-40</strain>
    </source>
</reference>
<gene>
    <name evidence="1" type="ORF">MUN78_00315</name>
</gene>
<sequence>MTGESTFVWMEQDRPARLVYERARWRVVGTPRAIIEAPEEERHPLAAHPRSRQTEWRCTVRRDGDGETRTLALRRDGSRWDVRAA</sequence>
<evidence type="ECO:0000313" key="1">
    <source>
        <dbReference type="EMBL" id="UOQ57323.1"/>
    </source>
</evidence>
<keyword evidence="2" id="KW-1185">Reference proteome</keyword>
<dbReference type="RefSeq" id="WP_244692363.1">
    <property type="nucleotide sequence ID" value="NZ_CP095044.1"/>
</dbReference>
<evidence type="ECO:0008006" key="3">
    <source>
        <dbReference type="Google" id="ProtNLM"/>
    </source>
</evidence>
<protein>
    <recommendedName>
        <fullName evidence="3">Nucleotidyltransferase</fullName>
    </recommendedName>
</protein>
<dbReference type="EMBL" id="CP095045">
    <property type="protein sequence ID" value="UOQ57323.1"/>
    <property type="molecule type" value="Genomic_DNA"/>
</dbReference>